<evidence type="ECO:0000313" key="1">
    <source>
        <dbReference type="EMBL" id="CAG9608748.1"/>
    </source>
</evidence>
<dbReference type="RefSeq" id="WP_230496991.1">
    <property type="nucleotide sequence ID" value="NZ_CAKJTG010000012.1"/>
</dbReference>
<evidence type="ECO:0000313" key="2">
    <source>
        <dbReference type="Proteomes" id="UP000789845"/>
    </source>
</evidence>
<comment type="caution">
    <text evidence="1">The sequence shown here is derived from an EMBL/GenBank/DDBJ whole genome shotgun (WGS) entry which is preliminary data.</text>
</comment>
<gene>
    <name evidence="1" type="ORF">NEOCIP111885_02465</name>
</gene>
<dbReference type="Proteomes" id="UP000789845">
    <property type="component" value="Unassembled WGS sequence"/>
</dbReference>
<dbReference type="EMBL" id="CAKJTG010000012">
    <property type="protein sequence ID" value="CAG9608748.1"/>
    <property type="molecule type" value="Genomic_DNA"/>
</dbReference>
<protein>
    <submittedName>
        <fullName evidence="1">Uncharacterized protein</fullName>
    </submittedName>
</protein>
<keyword evidence="2" id="KW-1185">Reference proteome</keyword>
<sequence length="240" mass="27652">MKDKIELLVRKMVKDYLNKDKKSSRTKQLLIILDDQPVMKINDVWNDIKILASNYNTTILLSEKWTNVPDDMKYVTTVPLDEVHLDKIQLEMQKADVLLYATASYSTLAKLSLTLDDNLSMWITIQMQLNGKQILLAKDQFIQKGTQKITTPFTVAKRIQSYIRSLREDKVHVVTLAAANKWLDSYFDNFTENRHVVLAKHIEEAANLGEAQLIVPKNSLITPMCKDYARELGVKILQKE</sequence>
<name>A0A9C7LBB3_9BACI</name>
<dbReference type="AlphaFoldDB" id="A0A9C7LBB3"/>
<organism evidence="1 2">
    <name type="scientific">Pseudoneobacillus rhizosphaerae</name>
    <dbReference type="NCBI Taxonomy" id="2880968"/>
    <lineage>
        <taxon>Bacteria</taxon>
        <taxon>Bacillati</taxon>
        <taxon>Bacillota</taxon>
        <taxon>Bacilli</taxon>
        <taxon>Bacillales</taxon>
        <taxon>Bacillaceae</taxon>
        <taxon>Pseudoneobacillus</taxon>
    </lineage>
</organism>
<accession>A0A9C7LBB3</accession>
<reference evidence="1" key="1">
    <citation type="submission" date="2021-10" db="EMBL/GenBank/DDBJ databases">
        <authorList>
            <person name="Criscuolo A."/>
        </authorList>
    </citation>
    <scope>NUCLEOTIDE SEQUENCE</scope>
    <source>
        <strain evidence="1">CIP111885</strain>
    </source>
</reference>
<proteinExistence type="predicted"/>